<organism evidence="2 3">
    <name type="scientific">Jannaschia pagri</name>
    <dbReference type="NCBI Taxonomy" id="2829797"/>
    <lineage>
        <taxon>Bacteria</taxon>
        <taxon>Pseudomonadati</taxon>
        <taxon>Pseudomonadota</taxon>
        <taxon>Alphaproteobacteria</taxon>
        <taxon>Rhodobacterales</taxon>
        <taxon>Roseobacteraceae</taxon>
        <taxon>Jannaschia</taxon>
    </lineage>
</organism>
<dbReference type="EMBL" id="BPFH01000001">
    <property type="protein sequence ID" value="GIT93758.1"/>
    <property type="molecule type" value="Genomic_DNA"/>
</dbReference>
<dbReference type="Proteomes" id="UP000786693">
    <property type="component" value="Unassembled WGS sequence"/>
</dbReference>
<evidence type="ECO:0000313" key="3">
    <source>
        <dbReference type="Proteomes" id="UP000786693"/>
    </source>
</evidence>
<reference evidence="2 3" key="1">
    <citation type="submission" date="2021-05" db="EMBL/GenBank/DDBJ databases">
        <title>Bacteria Genome sequencing.</title>
        <authorList>
            <person name="Takabe Y."/>
            <person name="Nakajima Y."/>
            <person name="Suzuki S."/>
            <person name="Shiozaki T."/>
        </authorList>
    </citation>
    <scope>NUCLEOTIDE SEQUENCE [LARGE SCALE GENOMIC DNA]</scope>
    <source>
        <strain evidence="2 3">AI_62</strain>
    </source>
</reference>
<comment type="caution">
    <text evidence="2">The sequence shown here is derived from an EMBL/GenBank/DDBJ whole genome shotgun (WGS) entry which is preliminary data.</text>
</comment>
<feature type="region of interest" description="Disordered" evidence="1">
    <location>
        <begin position="157"/>
        <end position="179"/>
    </location>
</feature>
<name>A0ABQ4NH56_9RHOB</name>
<keyword evidence="3" id="KW-1185">Reference proteome</keyword>
<evidence type="ECO:0000313" key="2">
    <source>
        <dbReference type="EMBL" id="GIT93758.1"/>
    </source>
</evidence>
<evidence type="ECO:0000256" key="1">
    <source>
        <dbReference type="SAM" id="MobiDB-lite"/>
    </source>
</evidence>
<protein>
    <submittedName>
        <fullName evidence="2">Uncharacterized protein</fullName>
    </submittedName>
</protein>
<gene>
    <name evidence="2" type="ORF">JANAI62_03810</name>
</gene>
<proteinExistence type="predicted"/>
<feature type="region of interest" description="Disordered" evidence="1">
    <location>
        <begin position="1"/>
        <end position="47"/>
    </location>
</feature>
<accession>A0ABQ4NH56</accession>
<feature type="compositionally biased region" description="Polar residues" evidence="1">
    <location>
        <begin position="19"/>
        <end position="33"/>
    </location>
</feature>
<sequence length="179" mass="19811">MIRPKQPWGHDMPKPPARKNTQPARNDTQPSTTPKEKNNTTGGARRISERVKKAIHLVVHQGKTQMDAEKEADLSSGYFTIVMKKPHVRQYFNEQKVIADTDIAQLRASGEKVALITAIDLLQNSKDERIRVKMVEFLASKAPPSASPVTIVNAPGGYVYSDPRDPASGAKDVTPEEDQ</sequence>